<name>A0ABY6KKC7_9ARAC</name>
<organism evidence="4 5">
    <name type="scientific">Cordylochernes scorpioides</name>
    <dbReference type="NCBI Taxonomy" id="51811"/>
    <lineage>
        <taxon>Eukaryota</taxon>
        <taxon>Metazoa</taxon>
        <taxon>Ecdysozoa</taxon>
        <taxon>Arthropoda</taxon>
        <taxon>Chelicerata</taxon>
        <taxon>Arachnida</taxon>
        <taxon>Pseudoscorpiones</taxon>
        <taxon>Cheliferoidea</taxon>
        <taxon>Chernetidae</taxon>
        <taxon>Cordylochernes</taxon>
    </lineage>
</organism>
<reference evidence="4 5" key="1">
    <citation type="submission" date="2022-01" db="EMBL/GenBank/DDBJ databases">
        <title>A chromosomal length assembly of Cordylochernes scorpioides.</title>
        <authorList>
            <person name="Zeh D."/>
            <person name="Zeh J."/>
        </authorList>
    </citation>
    <scope>NUCLEOTIDE SEQUENCE [LARGE SCALE GENOMIC DNA]</scope>
    <source>
        <strain evidence="4">IN4F17</strain>
        <tissue evidence="4">Whole Body</tissue>
    </source>
</reference>
<evidence type="ECO:0000313" key="4">
    <source>
        <dbReference type="EMBL" id="UYV68934.1"/>
    </source>
</evidence>
<evidence type="ECO:0000313" key="5">
    <source>
        <dbReference type="Proteomes" id="UP001235939"/>
    </source>
</evidence>
<dbReference type="Proteomes" id="UP001235939">
    <property type="component" value="Chromosome 06"/>
</dbReference>
<dbReference type="Pfam" id="PF00685">
    <property type="entry name" value="Sulfotransfer_1"/>
    <property type="match status" value="1"/>
</dbReference>
<keyword evidence="5" id="KW-1185">Reference proteome</keyword>
<accession>A0ABY6KKC7</accession>
<proteinExistence type="inferred from homology"/>
<gene>
    <name evidence="4" type="ORF">LAZ67_6001698</name>
</gene>
<dbReference type="InterPro" id="IPR027417">
    <property type="entry name" value="P-loop_NTPase"/>
</dbReference>
<dbReference type="InterPro" id="IPR000863">
    <property type="entry name" value="Sulfotransferase_dom"/>
</dbReference>
<keyword evidence="2" id="KW-0808">Transferase</keyword>
<dbReference type="SUPFAM" id="SSF52540">
    <property type="entry name" value="P-loop containing nucleoside triphosphate hydrolases"/>
    <property type="match status" value="1"/>
</dbReference>
<evidence type="ECO:0000256" key="1">
    <source>
        <dbReference type="ARBA" id="ARBA00005771"/>
    </source>
</evidence>
<evidence type="ECO:0000256" key="2">
    <source>
        <dbReference type="ARBA" id="ARBA00022679"/>
    </source>
</evidence>
<dbReference type="Gene3D" id="3.40.50.300">
    <property type="entry name" value="P-loop containing nucleotide triphosphate hydrolases"/>
    <property type="match status" value="1"/>
</dbReference>
<sequence length="302" mass="35576">MDKYIATIKEVEGIKIPLFFEDAKFLSSMHYQPKSDDIVIASFPKSGTNWLHYTIYLIWSKGEPCKSFEEFQKTGIFMDKLGSEEVAKLSTPKLIKTHIPFEKLNYSKEAKYIYMARNPKDCAVSYYHHVCHRSGVSFDFKDFFDCYYKGELTYGDQILHLKEWNDNRNHPNVLFMTYEEMKEDQKTAILKIAKFLFGDLEKELQENQEIMDKIIKYSSVEECRKIIQIEKLIQHQDKEGFIKKDEGTSNKKVPDFKFVRKGIVGDWKNNLSKEQSDLLDEKAEKYLAGTDIYAYWKKLGIF</sequence>
<dbReference type="PANTHER" id="PTHR11783">
    <property type="entry name" value="SULFOTRANSFERASE SULT"/>
    <property type="match status" value="1"/>
</dbReference>
<feature type="domain" description="Sulfotransferase" evidence="3">
    <location>
        <begin position="36"/>
        <end position="290"/>
    </location>
</feature>
<dbReference type="EMBL" id="CP092868">
    <property type="protein sequence ID" value="UYV68934.1"/>
    <property type="molecule type" value="Genomic_DNA"/>
</dbReference>
<protein>
    <recommendedName>
        <fullName evidence="3">Sulfotransferase domain-containing protein</fullName>
    </recommendedName>
</protein>
<evidence type="ECO:0000259" key="3">
    <source>
        <dbReference type="Pfam" id="PF00685"/>
    </source>
</evidence>
<comment type="similarity">
    <text evidence="1">Belongs to the sulfotransferase 1 family.</text>
</comment>